<evidence type="ECO:0000259" key="1">
    <source>
        <dbReference type="Pfam" id="PF18701"/>
    </source>
</evidence>
<dbReference type="RefSeq" id="XP_028966412.1">
    <property type="nucleotide sequence ID" value="XM_029110579.1"/>
</dbReference>
<dbReference type="InterPro" id="IPR012337">
    <property type="entry name" value="RNaseH-like_sf"/>
</dbReference>
<protein>
    <submittedName>
        <fullName evidence="3">Uncharacterized protein LOC114828026</fullName>
    </submittedName>
</protein>
<dbReference type="SUPFAM" id="SSF53098">
    <property type="entry name" value="Ribonuclease H-like"/>
    <property type="match status" value="1"/>
</dbReference>
<accession>A0AAJ7SCZ5</accession>
<sequence>MYAHIKNGDIRKWLADSFIKWSFTPPASPWEGGFFERQVQSVKRPLRKVLGTNVPHFRDLEVILSGIEAMVNRRPITTVPSDTDDPEALSPADLMFGYRGNSLFPQHALRPETAAQADMIIFSRRWKYQQKILNAFWKRFQGEYLQFLRTAHNRLPVEARPLHIGDICLLEDTNNNRALWPLCRVVAFPENIKPENARSCKIKTARGQTLVRPIKELYPIVSPDPQGQNAALE</sequence>
<dbReference type="Proteomes" id="UP000694867">
    <property type="component" value="Unplaced"/>
</dbReference>
<evidence type="ECO:0000313" key="2">
    <source>
        <dbReference type="Proteomes" id="UP000694867"/>
    </source>
</evidence>
<dbReference type="InterPro" id="IPR036397">
    <property type="entry name" value="RNaseH_sf"/>
</dbReference>
<reference evidence="3" key="1">
    <citation type="submission" date="2025-08" db="UniProtKB">
        <authorList>
            <consortium name="RefSeq"/>
        </authorList>
    </citation>
    <scope>IDENTIFICATION</scope>
</reference>
<gene>
    <name evidence="3" type="primary">LOC114828026</name>
</gene>
<dbReference type="Gene3D" id="3.30.420.10">
    <property type="entry name" value="Ribonuclease H-like superfamily/Ribonuclease H"/>
    <property type="match status" value="1"/>
</dbReference>
<evidence type="ECO:0000313" key="3">
    <source>
        <dbReference type="RefSeq" id="XP_028966412.1"/>
    </source>
</evidence>
<dbReference type="InterPro" id="IPR040676">
    <property type="entry name" value="DUF5641"/>
</dbReference>
<dbReference type="PANTHER" id="PTHR47331:SF1">
    <property type="entry name" value="GAG-LIKE PROTEIN"/>
    <property type="match status" value="1"/>
</dbReference>
<dbReference type="GO" id="GO:0003676">
    <property type="term" value="F:nucleic acid binding"/>
    <property type="evidence" value="ECO:0007669"/>
    <property type="project" value="InterPro"/>
</dbReference>
<dbReference type="PANTHER" id="PTHR47331">
    <property type="entry name" value="PHD-TYPE DOMAIN-CONTAINING PROTEIN"/>
    <property type="match status" value="1"/>
</dbReference>
<dbReference type="AlphaFoldDB" id="A0AAJ7SCZ5"/>
<proteinExistence type="predicted"/>
<keyword evidence="2" id="KW-1185">Reference proteome</keyword>
<name>A0AAJ7SCZ5_9ACAR</name>
<dbReference type="Pfam" id="PF18701">
    <property type="entry name" value="DUF5641"/>
    <property type="match status" value="1"/>
</dbReference>
<dbReference type="GeneID" id="114828026"/>
<dbReference type="KEGG" id="goe:114828026"/>
<organism evidence="2 3">
    <name type="scientific">Galendromus occidentalis</name>
    <name type="common">western predatory mite</name>
    <dbReference type="NCBI Taxonomy" id="34638"/>
    <lineage>
        <taxon>Eukaryota</taxon>
        <taxon>Metazoa</taxon>
        <taxon>Ecdysozoa</taxon>
        <taxon>Arthropoda</taxon>
        <taxon>Chelicerata</taxon>
        <taxon>Arachnida</taxon>
        <taxon>Acari</taxon>
        <taxon>Parasitiformes</taxon>
        <taxon>Mesostigmata</taxon>
        <taxon>Gamasina</taxon>
        <taxon>Phytoseioidea</taxon>
        <taxon>Phytoseiidae</taxon>
        <taxon>Typhlodrominae</taxon>
        <taxon>Galendromus</taxon>
    </lineage>
</organism>
<feature type="domain" description="DUF5641" evidence="1">
    <location>
        <begin position="124"/>
        <end position="219"/>
    </location>
</feature>